<evidence type="ECO:0000313" key="8">
    <source>
        <dbReference type="Proteomes" id="UP001202328"/>
    </source>
</evidence>
<dbReference type="PROSITE" id="PS00674">
    <property type="entry name" value="AAA"/>
    <property type="match status" value="1"/>
</dbReference>
<organism evidence="7 8">
    <name type="scientific">Papaver atlanticum</name>
    <dbReference type="NCBI Taxonomy" id="357466"/>
    <lineage>
        <taxon>Eukaryota</taxon>
        <taxon>Viridiplantae</taxon>
        <taxon>Streptophyta</taxon>
        <taxon>Embryophyta</taxon>
        <taxon>Tracheophyta</taxon>
        <taxon>Spermatophyta</taxon>
        <taxon>Magnoliopsida</taxon>
        <taxon>Ranunculales</taxon>
        <taxon>Papaveraceae</taxon>
        <taxon>Papaveroideae</taxon>
        <taxon>Papaver</taxon>
    </lineage>
</organism>
<evidence type="ECO:0000256" key="5">
    <source>
        <dbReference type="RuleBase" id="RU003651"/>
    </source>
</evidence>
<dbReference type="InterPro" id="IPR003960">
    <property type="entry name" value="ATPase_AAA_CS"/>
</dbReference>
<dbReference type="InterPro" id="IPR058017">
    <property type="entry name" value="At3g28540-like_C"/>
</dbReference>
<sequence length="484" mass="55791">MEILLDWKSIGSLLATLMFIRTALRDFLPPEANLVLQRFFKTILTYLQPKTISMSIEEYDDSYSNDLYDSVRTYLGSKCFSSAKDLKVSKPKNSKEFAFTMNTDQAFEDVFKGCRINWSFHIEKKSSDEYSGSDDDKKYFKLCFHNDYKELIRSEYLPHVVKEAEVIKFKNRERNLFTNRSVDDHGRLWSSVPFNHPSTFGTIAISPVLKAEIKSDLEKFVSRKDYYTRVGRAWKRGYLLYGPPGTGKTSLIASIANFLEFDIYDLELSSVSDNSQLRKLLISTTNKSVIVVEDIDCSVDLSDRKKKDMNTDDDELKLNLKKDKKGSYLSMGNSVSLSGVLNFIDGLWSSCGGERLIIFTTNHKEKLDAALLRPGRMDKHINLSFCDYYSFRILARNYLLVEEHETMKEVEELLRVVKVTPADVAEILMSCDEDIDMGMRNVVQEMKKRLVVTKEKKETVQNFEDEDVIQEEKLENGEGIVEMD</sequence>
<dbReference type="Gene3D" id="3.40.50.300">
    <property type="entry name" value="P-loop containing nucleotide triphosphate hydrolases"/>
    <property type="match status" value="1"/>
</dbReference>
<dbReference type="Pfam" id="PF25568">
    <property type="entry name" value="AAA_lid_At3g28540"/>
    <property type="match status" value="1"/>
</dbReference>
<protein>
    <recommendedName>
        <fullName evidence="6">AAA+ ATPase domain-containing protein</fullName>
    </recommendedName>
</protein>
<accession>A0AAD4T2B7</accession>
<keyword evidence="8" id="KW-1185">Reference proteome</keyword>
<dbReference type="InterPro" id="IPR003593">
    <property type="entry name" value="AAA+_ATPase"/>
</dbReference>
<evidence type="ECO:0000256" key="1">
    <source>
        <dbReference type="ARBA" id="ARBA00001946"/>
    </source>
</evidence>
<dbReference type="SMART" id="SM00382">
    <property type="entry name" value="AAA"/>
    <property type="match status" value="1"/>
</dbReference>
<dbReference type="PANTHER" id="PTHR23070">
    <property type="entry name" value="BCS1 AAA-TYPE ATPASE"/>
    <property type="match status" value="1"/>
</dbReference>
<proteinExistence type="inferred from homology"/>
<comment type="caution">
    <text evidence="7">The sequence shown here is derived from an EMBL/GenBank/DDBJ whole genome shotgun (WGS) entry which is preliminary data.</text>
</comment>
<keyword evidence="5" id="KW-0547">Nucleotide-binding</keyword>
<dbReference type="EMBL" id="JAJJMB010006998">
    <property type="protein sequence ID" value="KAI3932656.1"/>
    <property type="molecule type" value="Genomic_DNA"/>
</dbReference>
<name>A0AAD4T2B7_9MAGN</name>
<dbReference type="AlphaFoldDB" id="A0AAD4T2B7"/>
<comment type="cofactor">
    <cofactor evidence="1">
        <name>Mg(2+)</name>
        <dbReference type="ChEBI" id="CHEBI:18420"/>
    </cofactor>
</comment>
<evidence type="ECO:0000256" key="2">
    <source>
        <dbReference type="ARBA" id="ARBA00007448"/>
    </source>
</evidence>
<dbReference type="InterPro" id="IPR003959">
    <property type="entry name" value="ATPase_AAA_core"/>
</dbReference>
<evidence type="ECO:0000256" key="4">
    <source>
        <dbReference type="ARBA" id="ARBA00049360"/>
    </source>
</evidence>
<dbReference type="GO" id="GO:0016887">
    <property type="term" value="F:ATP hydrolysis activity"/>
    <property type="evidence" value="ECO:0007669"/>
    <property type="project" value="InterPro"/>
</dbReference>
<evidence type="ECO:0000256" key="3">
    <source>
        <dbReference type="ARBA" id="ARBA00022842"/>
    </source>
</evidence>
<feature type="domain" description="AAA+ ATPase" evidence="6">
    <location>
        <begin position="234"/>
        <end position="387"/>
    </location>
</feature>
<dbReference type="Pfam" id="PF14363">
    <property type="entry name" value="AAA_assoc"/>
    <property type="match status" value="1"/>
</dbReference>
<dbReference type="InterPro" id="IPR050747">
    <property type="entry name" value="Mitochondrial_chaperone_BCS1"/>
</dbReference>
<dbReference type="Gene3D" id="6.10.280.40">
    <property type="match status" value="1"/>
</dbReference>
<keyword evidence="3" id="KW-0460">Magnesium</keyword>
<dbReference type="GO" id="GO:0005524">
    <property type="term" value="F:ATP binding"/>
    <property type="evidence" value="ECO:0007669"/>
    <property type="project" value="UniProtKB-KW"/>
</dbReference>
<dbReference type="CDD" id="cd19510">
    <property type="entry name" value="RecA-like_BCS1"/>
    <property type="match status" value="1"/>
</dbReference>
<evidence type="ECO:0000259" key="6">
    <source>
        <dbReference type="SMART" id="SM00382"/>
    </source>
</evidence>
<evidence type="ECO:0000313" key="7">
    <source>
        <dbReference type="EMBL" id="KAI3932656.1"/>
    </source>
</evidence>
<reference evidence="7" key="1">
    <citation type="submission" date="2022-04" db="EMBL/GenBank/DDBJ databases">
        <title>A functionally conserved STORR gene fusion in Papaver species that diverged 16.8 million years ago.</title>
        <authorList>
            <person name="Catania T."/>
        </authorList>
    </citation>
    <scope>NUCLEOTIDE SEQUENCE</scope>
    <source>
        <strain evidence="7">S-188037</strain>
    </source>
</reference>
<dbReference type="SUPFAM" id="SSF52540">
    <property type="entry name" value="P-loop containing nucleoside triphosphate hydrolases"/>
    <property type="match status" value="1"/>
</dbReference>
<keyword evidence="5" id="KW-0067">ATP-binding</keyword>
<dbReference type="InterPro" id="IPR027417">
    <property type="entry name" value="P-loop_NTPase"/>
</dbReference>
<comment type="similarity">
    <text evidence="2">Belongs to the AAA ATPase family. BCS1 subfamily.</text>
</comment>
<comment type="catalytic activity">
    <reaction evidence="4">
        <text>ATP + H2O = ADP + phosphate + H(+)</text>
        <dbReference type="Rhea" id="RHEA:13065"/>
        <dbReference type="ChEBI" id="CHEBI:15377"/>
        <dbReference type="ChEBI" id="CHEBI:15378"/>
        <dbReference type="ChEBI" id="CHEBI:30616"/>
        <dbReference type="ChEBI" id="CHEBI:43474"/>
        <dbReference type="ChEBI" id="CHEBI:456216"/>
    </reaction>
</comment>
<dbReference type="Pfam" id="PF00004">
    <property type="entry name" value="AAA"/>
    <property type="match status" value="1"/>
</dbReference>
<dbReference type="GO" id="GO:0006950">
    <property type="term" value="P:response to stress"/>
    <property type="evidence" value="ECO:0007669"/>
    <property type="project" value="UniProtKB-ARBA"/>
</dbReference>
<dbReference type="Proteomes" id="UP001202328">
    <property type="component" value="Unassembled WGS sequence"/>
</dbReference>
<dbReference type="InterPro" id="IPR025753">
    <property type="entry name" value="AAA_N_dom"/>
</dbReference>
<gene>
    <name evidence="7" type="ORF">MKW98_012627</name>
</gene>